<feature type="region of interest" description="Disordered" evidence="1">
    <location>
        <begin position="218"/>
        <end position="262"/>
    </location>
</feature>
<evidence type="ECO:0000313" key="2">
    <source>
        <dbReference type="EMBL" id="VEL07048.1"/>
    </source>
</evidence>
<dbReference type="Proteomes" id="UP000784294">
    <property type="component" value="Unassembled WGS sequence"/>
</dbReference>
<dbReference type="Gene3D" id="2.130.10.10">
    <property type="entry name" value="YVTN repeat-like/Quinoprotein amine dehydrogenase"/>
    <property type="match status" value="1"/>
</dbReference>
<protein>
    <recommendedName>
        <fullName evidence="4">Cleavage/polyadenylation specificity factor A subunit N-terminal domain-containing protein</fullName>
    </recommendedName>
</protein>
<evidence type="ECO:0000256" key="1">
    <source>
        <dbReference type="SAM" id="MobiDB-lite"/>
    </source>
</evidence>
<dbReference type="OrthoDB" id="6109at2759"/>
<keyword evidence="3" id="KW-1185">Reference proteome</keyword>
<dbReference type="AlphaFoldDB" id="A0A448WAI7"/>
<proteinExistence type="predicted"/>
<reference evidence="2" key="1">
    <citation type="submission" date="2018-11" db="EMBL/GenBank/DDBJ databases">
        <authorList>
            <consortium name="Pathogen Informatics"/>
        </authorList>
    </citation>
    <scope>NUCLEOTIDE SEQUENCE</scope>
</reference>
<name>A0A448WAI7_9PLAT</name>
<accession>A0A448WAI7</accession>
<evidence type="ECO:0000313" key="3">
    <source>
        <dbReference type="Proteomes" id="UP000784294"/>
    </source>
</evidence>
<feature type="region of interest" description="Disordered" evidence="1">
    <location>
        <begin position="325"/>
        <end position="344"/>
    </location>
</feature>
<dbReference type="InterPro" id="IPR015943">
    <property type="entry name" value="WD40/YVTN_repeat-like_dom_sf"/>
</dbReference>
<organism evidence="2 3">
    <name type="scientific">Protopolystoma xenopodis</name>
    <dbReference type="NCBI Taxonomy" id="117903"/>
    <lineage>
        <taxon>Eukaryota</taxon>
        <taxon>Metazoa</taxon>
        <taxon>Spiralia</taxon>
        <taxon>Lophotrochozoa</taxon>
        <taxon>Platyhelminthes</taxon>
        <taxon>Monogenea</taxon>
        <taxon>Polyopisthocotylea</taxon>
        <taxon>Polystomatidea</taxon>
        <taxon>Polystomatidae</taxon>
        <taxon>Protopolystoma</taxon>
    </lineage>
</organism>
<gene>
    <name evidence="2" type="ORF">PXEA_LOCUS488</name>
</gene>
<dbReference type="EMBL" id="CAAALY010000909">
    <property type="protein sequence ID" value="VEL07048.1"/>
    <property type="molecule type" value="Genomic_DNA"/>
</dbReference>
<sequence>MTVAAMNMGGVYLNSVQLNQHSGSGCQVMAQSTCNNRSLPPFDYPYIVQISPTSLRLLDGATLLEHVQLTNEWRIHLVSCADPFLLLSTEDDELYLLRLRDPSTIPMRLESRLSGTEPGSGLDQEAIALHQLDALKSETESLSPAARSPQRPDQMDVVENELLSDFLIDQLPVSDYFDISQPKVGQVSAPLCFCLYYDASGKLSEMLFSENAFLQSVATNPGGDGTSDPRRQTRSGQRSGQRFDHEEDSPQVPAKMPSEQMSTAPPIVGGTFGHPTNSDEEDILLYGEVIHLVKPEPSLVPSTPVVDGLDCVNYADLSASRVTKQLDERDSFSPSTLNERTEPRPYSADAVVGRSHYLAFIAYTNGVLEPNEVLDSSEAFDTNMVTVVDCNSKKTYLYSYKADFETTIPVDRVSLVSSSSERKTFEDH</sequence>
<comment type="caution">
    <text evidence="2">The sequence shown here is derived from an EMBL/GenBank/DDBJ whole genome shotgun (WGS) entry which is preliminary data.</text>
</comment>
<evidence type="ECO:0008006" key="4">
    <source>
        <dbReference type="Google" id="ProtNLM"/>
    </source>
</evidence>